<sequence>MSSREVFGLAPPSTLYRYIDGLIFPSNCFTSCFWVLLFGELAVASFRSCLRMSRTMNTMMHWSVCFMKTQMLGLFGRLMILLRSLFG</sequence>
<dbReference type="Gramene" id="KCW67785">
    <property type="protein sequence ID" value="KCW67785"/>
    <property type="gene ID" value="EUGRSUZ_F01517"/>
</dbReference>
<dbReference type="InParanoid" id="A0A059BPX2"/>
<gene>
    <name evidence="2" type="ORF">EUGRSUZ_F01517</name>
</gene>
<keyword evidence="1" id="KW-1133">Transmembrane helix</keyword>
<evidence type="ECO:0000313" key="2">
    <source>
        <dbReference type="EMBL" id="KCW67785.1"/>
    </source>
</evidence>
<dbReference type="AlphaFoldDB" id="A0A059BPX2"/>
<reference evidence="2" key="1">
    <citation type="submission" date="2013-07" db="EMBL/GenBank/DDBJ databases">
        <title>The genome of Eucalyptus grandis.</title>
        <authorList>
            <person name="Schmutz J."/>
            <person name="Hayes R."/>
            <person name="Myburg A."/>
            <person name="Tuskan G."/>
            <person name="Grattapaglia D."/>
            <person name="Rokhsar D.S."/>
        </authorList>
    </citation>
    <scope>NUCLEOTIDE SEQUENCE</scope>
    <source>
        <tissue evidence="2">Leaf extractions</tissue>
    </source>
</reference>
<keyword evidence="1" id="KW-0812">Transmembrane</keyword>
<protein>
    <submittedName>
        <fullName evidence="2">Uncharacterized protein</fullName>
    </submittedName>
</protein>
<dbReference type="EMBL" id="KK198758">
    <property type="protein sequence ID" value="KCW67785.1"/>
    <property type="molecule type" value="Genomic_DNA"/>
</dbReference>
<feature type="transmembrane region" description="Helical" evidence="1">
    <location>
        <begin position="65"/>
        <end position="86"/>
    </location>
</feature>
<organism evidence="2">
    <name type="scientific">Eucalyptus grandis</name>
    <name type="common">Flooded gum</name>
    <dbReference type="NCBI Taxonomy" id="71139"/>
    <lineage>
        <taxon>Eukaryota</taxon>
        <taxon>Viridiplantae</taxon>
        <taxon>Streptophyta</taxon>
        <taxon>Embryophyta</taxon>
        <taxon>Tracheophyta</taxon>
        <taxon>Spermatophyta</taxon>
        <taxon>Magnoliopsida</taxon>
        <taxon>eudicotyledons</taxon>
        <taxon>Gunneridae</taxon>
        <taxon>Pentapetalae</taxon>
        <taxon>rosids</taxon>
        <taxon>malvids</taxon>
        <taxon>Myrtales</taxon>
        <taxon>Myrtaceae</taxon>
        <taxon>Myrtoideae</taxon>
        <taxon>Eucalypteae</taxon>
        <taxon>Eucalyptus</taxon>
    </lineage>
</organism>
<feature type="transmembrane region" description="Helical" evidence="1">
    <location>
        <begin position="22"/>
        <end position="44"/>
    </location>
</feature>
<accession>A0A059BPX2</accession>
<proteinExistence type="predicted"/>
<keyword evidence="1" id="KW-0472">Membrane</keyword>
<name>A0A059BPX2_EUCGR</name>
<evidence type="ECO:0000256" key="1">
    <source>
        <dbReference type="SAM" id="Phobius"/>
    </source>
</evidence>